<sequence>MLRDIQSKRGSKKVLGIIQRVALALRPLTFAELGYILACMEEKAKARKHSSRSGAGTETPPKTKEETMQYVRYSLSFLRATTTHVSIVHHTAKEYLSDKSYQDGLPILPKSEFDLTASWECFRYLHRAFGGPERPRKGNERGYHDRSLGSSSNGGHQEKPAEAPREVAWRDLQEAMDKRPYLRYSAESWFLHARRSIEIAENRFCEDLTRDWLQYQFFGTSDVIRKPWIEICGNPKMEILVGDQTPLHVAVCLGLTPLVKKALPDFDAETKKIINDRSPLHLAVRSTSRIFKLLIAEGSLSLLIVQDKCGNTPLHEAAKSGNRTMLEGLMERFANNEDKNVSDQINKQNGSGNTPLHLAVQFDYPDIVKYLVENHADRTIKNGDQMTASELGAKLGRGESLEIFIKQAEEIAEGPVEIPVEETREVGKEAVEAPTQDLVGAAVVEARNEPAAVAVEGTVGETSGGARMVPTGVPAGGTGEIHKKGWWHRLLRLFMKL</sequence>
<dbReference type="Pfam" id="PF12796">
    <property type="entry name" value="Ank_2"/>
    <property type="match status" value="1"/>
</dbReference>
<accession>A0A317SUF7</accession>
<dbReference type="OrthoDB" id="341259at2759"/>
<evidence type="ECO:0000256" key="2">
    <source>
        <dbReference type="ARBA" id="ARBA00023043"/>
    </source>
</evidence>
<dbReference type="Gene3D" id="1.25.40.20">
    <property type="entry name" value="Ankyrin repeat-containing domain"/>
    <property type="match status" value="1"/>
</dbReference>
<proteinExistence type="predicted"/>
<evidence type="ECO:0000313" key="5">
    <source>
        <dbReference type="EMBL" id="PWW78018.1"/>
    </source>
</evidence>
<dbReference type="InterPro" id="IPR051070">
    <property type="entry name" value="NF-kappa-B_inhibitor"/>
</dbReference>
<organism evidence="5 6">
    <name type="scientific">Tuber magnatum</name>
    <name type="common">white Piedmont truffle</name>
    <dbReference type="NCBI Taxonomy" id="42249"/>
    <lineage>
        <taxon>Eukaryota</taxon>
        <taxon>Fungi</taxon>
        <taxon>Dikarya</taxon>
        <taxon>Ascomycota</taxon>
        <taxon>Pezizomycotina</taxon>
        <taxon>Pezizomycetes</taxon>
        <taxon>Pezizales</taxon>
        <taxon>Tuberaceae</taxon>
        <taxon>Tuber</taxon>
    </lineage>
</organism>
<dbReference type="PROSITE" id="PS50297">
    <property type="entry name" value="ANK_REP_REGION"/>
    <property type="match status" value="2"/>
</dbReference>
<name>A0A317SUF7_9PEZI</name>
<feature type="compositionally biased region" description="Basic and acidic residues" evidence="4">
    <location>
        <begin position="133"/>
        <end position="147"/>
    </location>
</feature>
<evidence type="ECO:0000256" key="3">
    <source>
        <dbReference type="PROSITE-ProRule" id="PRU00023"/>
    </source>
</evidence>
<evidence type="ECO:0000256" key="4">
    <source>
        <dbReference type="SAM" id="MobiDB-lite"/>
    </source>
</evidence>
<dbReference type="AlphaFoldDB" id="A0A317SUF7"/>
<gene>
    <name evidence="5" type="ORF">C7212DRAFT_342440</name>
</gene>
<protein>
    <submittedName>
        <fullName evidence="5">Ankyrin</fullName>
    </submittedName>
</protein>
<dbReference type="PANTHER" id="PTHR46680">
    <property type="entry name" value="NF-KAPPA-B INHIBITOR ALPHA"/>
    <property type="match status" value="1"/>
</dbReference>
<evidence type="ECO:0000256" key="1">
    <source>
        <dbReference type="ARBA" id="ARBA00022737"/>
    </source>
</evidence>
<feature type="repeat" description="ANK" evidence="3">
    <location>
        <begin position="351"/>
        <end position="383"/>
    </location>
</feature>
<evidence type="ECO:0000313" key="6">
    <source>
        <dbReference type="Proteomes" id="UP000246991"/>
    </source>
</evidence>
<dbReference type="SMART" id="SM00248">
    <property type="entry name" value="ANK"/>
    <property type="match status" value="4"/>
</dbReference>
<dbReference type="PROSITE" id="PS50088">
    <property type="entry name" value="ANK_REPEAT"/>
    <property type="match status" value="2"/>
</dbReference>
<feature type="region of interest" description="Disordered" evidence="4">
    <location>
        <begin position="133"/>
        <end position="164"/>
    </location>
</feature>
<reference evidence="5 6" key="1">
    <citation type="submission" date="2018-03" db="EMBL/GenBank/DDBJ databases">
        <title>Genomes of Pezizomycetes fungi and the evolution of truffles.</title>
        <authorList>
            <person name="Murat C."/>
            <person name="Payen T."/>
            <person name="Noel B."/>
            <person name="Kuo A."/>
            <person name="Martin F.M."/>
        </authorList>
    </citation>
    <scope>NUCLEOTIDE SEQUENCE [LARGE SCALE GENOMIC DNA]</scope>
    <source>
        <strain evidence="5">091103-1</strain>
    </source>
</reference>
<dbReference type="Proteomes" id="UP000246991">
    <property type="component" value="Unassembled WGS sequence"/>
</dbReference>
<dbReference type="EMBL" id="PYWC01000018">
    <property type="protein sequence ID" value="PWW78018.1"/>
    <property type="molecule type" value="Genomic_DNA"/>
</dbReference>
<dbReference type="SUPFAM" id="SSF48403">
    <property type="entry name" value="Ankyrin repeat"/>
    <property type="match status" value="1"/>
</dbReference>
<comment type="caution">
    <text evidence="5">The sequence shown here is derived from an EMBL/GenBank/DDBJ whole genome shotgun (WGS) entry which is preliminary data.</text>
</comment>
<dbReference type="STRING" id="42249.A0A317SUF7"/>
<keyword evidence="1" id="KW-0677">Repeat</keyword>
<feature type="repeat" description="ANK" evidence="3">
    <location>
        <begin position="309"/>
        <end position="341"/>
    </location>
</feature>
<dbReference type="InterPro" id="IPR002110">
    <property type="entry name" value="Ankyrin_rpt"/>
</dbReference>
<dbReference type="PANTHER" id="PTHR46680:SF3">
    <property type="entry name" value="NF-KAPPA-B INHIBITOR CACTUS"/>
    <property type="match status" value="1"/>
</dbReference>
<keyword evidence="6" id="KW-1185">Reference proteome</keyword>
<keyword evidence="2 3" id="KW-0040">ANK repeat</keyword>
<dbReference type="InterPro" id="IPR036770">
    <property type="entry name" value="Ankyrin_rpt-contain_sf"/>
</dbReference>